<sequence>MTKRVVITGMGILSPIGNDIPTFWDNILQGQSGVGPVTQFDASDFPTRIAAEVKDFNPFNYMERKESRRMDRFVQFAVAASQMALNDAGIDIGKMDPSRVGVYVGSGIGGLKTWEEQHKIYLERGPSRVSPFFIPMMIANMAAGQVSISTGAKGPNSAAISACATGTHSIGDATKILQRGDADVMIAGGTEATVTPMAFAGFCANKAMSTRNDEPGQASRPFDAERDGFVMGEGSGILILETLEHAQARGAKIIAEVAGYGMSGDAYHLTSPSPDGEGPAQAMARALKDSGLQREDIGYINAHGTSTPLNDKIETMAIKNVFGDHAKQLAVSSTKSMVGHLLGASGGVEAIALALALRDQVLPPTINYENPDPDCDLDYVPNEARKVSGLRAALSNSFGFGGHNASIVFKAYDDPE</sequence>
<comment type="catalytic activity">
    <reaction evidence="13 14">
        <text>a fatty acyl-[ACP] + malonyl-[ACP] + H(+) = a 3-oxoacyl-[ACP] + holo-[ACP] + CO2</text>
        <dbReference type="Rhea" id="RHEA:22836"/>
        <dbReference type="Rhea" id="RHEA-COMP:9623"/>
        <dbReference type="Rhea" id="RHEA-COMP:9685"/>
        <dbReference type="Rhea" id="RHEA-COMP:9916"/>
        <dbReference type="Rhea" id="RHEA-COMP:14125"/>
        <dbReference type="ChEBI" id="CHEBI:15378"/>
        <dbReference type="ChEBI" id="CHEBI:16526"/>
        <dbReference type="ChEBI" id="CHEBI:64479"/>
        <dbReference type="ChEBI" id="CHEBI:78449"/>
        <dbReference type="ChEBI" id="CHEBI:78776"/>
        <dbReference type="ChEBI" id="CHEBI:138651"/>
    </reaction>
</comment>
<evidence type="ECO:0000256" key="12">
    <source>
        <dbReference type="ARBA" id="ARBA00047318"/>
    </source>
</evidence>
<keyword evidence="6 14" id="KW-0808">Transferase</keyword>
<dbReference type="GO" id="GO:0006633">
    <property type="term" value="P:fatty acid biosynthetic process"/>
    <property type="evidence" value="ECO:0007669"/>
    <property type="project" value="UniProtKB-UniRule"/>
</dbReference>
<evidence type="ECO:0000256" key="7">
    <source>
        <dbReference type="ARBA" id="ARBA00022832"/>
    </source>
</evidence>
<comment type="catalytic activity">
    <reaction evidence="12 14">
        <text>(9Z)-hexadecenoyl-[ACP] + malonyl-[ACP] + H(+) = 3-oxo-(11Z)-octadecenoyl-[ACP] + holo-[ACP] + CO2</text>
        <dbReference type="Rhea" id="RHEA:55040"/>
        <dbReference type="Rhea" id="RHEA-COMP:9623"/>
        <dbReference type="Rhea" id="RHEA-COMP:9685"/>
        <dbReference type="Rhea" id="RHEA-COMP:10800"/>
        <dbReference type="Rhea" id="RHEA-COMP:14074"/>
        <dbReference type="ChEBI" id="CHEBI:15378"/>
        <dbReference type="ChEBI" id="CHEBI:16526"/>
        <dbReference type="ChEBI" id="CHEBI:64479"/>
        <dbReference type="ChEBI" id="CHEBI:78449"/>
        <dbReference type="ChEBI" id="CHEBI:83989"/>
        <dbReference type="ChEBI" id="CHEBI:138538"/>
        <dbReference type="EC" id="2.3.1.179"/>
    </reaction>
</comment>
<dbReference type="InterPro" id="IPR014030">
    <property type="entry name" value="Ketoacyl_synth_N"/>
</dbReference>
<dbReference type="InterPro" id="IPR000794">
    <property type="entry name" value="Beta-ketoacyl_synthase"/>
</dbReference>
<dbReference type="InterPro" id="IPR016039">
    <property type="entry name" value="Thiolase-like"/>
</dbReference>
<dbReference type="CDD" id="cd00834">
    <property type="entry name" value="KAS_I_II"/>
    <property type="match status" value="1"/>
</dbReference>
<dbReference type="PANTHER" id="PTHR11712">
    <property type="entry name" value="POLYKETIDE SYNTHASE-RELATED"/>
    <property type="match status" value="1"/>
</dbReference>
<proteinExistence type="inferred from homology"/>
<evidence type="ECO:0000256" key="6">
    <source>
        <dbReference type="ARBA" id="ARBA00022679"/>
    </source>
</evidence>
<organism evidence="18 19">
    <name type="scientific">Kroppenstedtia pulmonis</name>
    <dbReference type="NCBI Taxonomy" id="1380685"/>
    <lineage>
        <taxon>Bacteria</taxon>
        <taxon>Bacillati</taxon>
        <taxon>Bacillota</taxon>
        <taxon>Bacilli</taxon>
        <taxon>Bacillales</taxon>
        <taxon>Thermoactinomycetaceae</taxon>
        <taxon>Kroppenstedtia</taxon>
    </lineage>
</organism>
<dbReference type="Gene3D" id="3.40.47.10">
    <property type="match status" value="1"/>
</dbReference>
<evidence type="ECO:0000313" key="19">
    <source>
        <dbReference type="Proteomes" id="UP000503088"/>
    </source>
</evidence>
<evidence type="ECO:0000256" key="5">
    <source>
        <dbReference type="ARBA" id="ARBA00022516"/>
    </source>
</evidence>
<evidence type="ECO:0000256" key="15">
    <source>
        <dbReference type="PIRSR" id="PIRSR000447-1"/>
    </source>
</evidence>
<evidence type="ECO:0000256" key="10">
    <source>
        <dbReference type="ARBA" id="ARBA00023315"/>
    </source>
</evidence>
<reference evidence="18 19" key="1">
    <citation type="submission" date="2020-01" db="EMBL/GenBank/DDBJ databases">
        <authorList>
            <person name="Gulvik C.A."/>
            <person name="Batra D.G."/>
        </authorList>
    </citation>
    <scope>NUCLEOTIDE SEQUENCE [LARGE SCALE GENOMIC DNA]</scope>
    <source>
        <strain evidence="18 19">W9323</strain>
    </source>
</reference>
<accession>A0A7D4BQ70</accession>
<dbReference type="NCBIfam" id="NF005589">
    <property type="entry name" value="PRK07314.1"/>
    <property type="match status" value="1"/>
</dbReference>
<dbReference type="RefSeq" id="WP_173222548.1">
    <property type="nucleotide sequence ID" value="NZ_CP048104.1"/>
</dbReference>
<dbReference type="PROSITE" id="PS00606">
    <property type="entry name" value="KS3_1"/>
    <property type="match status" value="1"/>
</dbReference>
<evidence type="ECO:0000256" key="9">
    <source>
        <dbReference type="ARBA" id="ARBA00023160"/>
    </source>
</evidence>
<protein>
    <recommendedName>
        <fullName evidence="4 14">3-oxoacyl-[acyl-carrier-protein] synthase 2</fullName>
        <ecNumber evidence="3 14">2.3.1.179</ecNumber>
    </recommendedName>
</protein>
<keyword evidence="5 14" id="KW-0444">Lipid biosynthesis</keyword>
<dbReference type="NCBIfam" id="TIGR03150">
    <property type="entry name" value="fabF"/>
    <property type="match status" value="1"/>
</dbReference>
<dbReference type="SMART" id="SM00825">
    <property type="entry name" value="PKS_KS"/>
    <property type="match status" value="1"/>
</dbReference>
<keyword evidence="19" id="KW-1185">Reference proteome</keyword>
<gene>
    <name evidence="18" type="primary">fabF</name>
    <name evidence="18" type="ORF">GXN76_09280</name>
</gene>
<dbReference type="InterPro" id="IPR020841">
    <property type="entry name" value="PKS_Beta-ketoAc_synthase_dom"/>
</dbReference>
<comment type="similarity">
    <text evidence="2 14 16">Belongs to the thiolase-like superfamily. Beta-ketoacyl-ACP synthases family.</text>
</comment>
<dbReference type="AlphaFoldDB" id="A0A7D4BQ70"/>
<evidence type="ECO:0000256" key="1">
    <source>
        <dbReference type="ARBA" id="ARBA00005194"/>
    </source>
</evidence>
<dbReference type="InterPro" id="IPR018201">
    <property type="entry name" value="Ketoacyl_synth_AS"/>
</dbReference>
<dbReference type="SUPFAM" id="SSF53901">
    <property type="entry name" value="Thiolase-like"/>
    <property type="match status" value="2"/>
</dbReference>
<feature type="active site" description="For beta-ketoacyl synthase activity" evidence="15">
    <location>
        <position position="163"/>
    </location>
</feature>
<dbReference type="GO" id="GO:0004315">
    <property type="term" value="F:3-oxoacyl-[acyl-carrier-protein] synthase activity"/>
    <property type="evidence" value="ECO:0007669"/>
    <property type="project" value="UniProtKB-UniRule"/>
</dbReference>
<comment type="pathway">
    <text evidence="1 14">Lipid metabolism; fatty acid biosynthesis.</text>
</comment>
<comment type="function">
    <text evidence="11 14">Involved in the type II fatty acid elongation cycle. Catalyzes the elongation of a wide range of acyl-ACP by the addition of two carbons from malonyl-ACP to an acyl acceptor. Can efficiently catalyze the conversion of palmitoleoyl-ACP (cis-hexadec-9-enoyl-ACP) to cis-vaccenoyl-ACP (cis-octadec-11-enoyl-ACP), an essential step in the thermal regulation of fatty acid composition.</text>
</comment>
<dbReference type="PROSITE" id="PS52004">
    <property type="entry name" value="KS3_2"/>
    <property type="match status" value="1"/>
</dbReference>
<dbReference type="EMBL" id="CP048104">
    <property type="protein sequence ID" value="QKG84651.1"/>
    <property type="molecule type" value="Genomic_DNA"/>
</dbReference>
<dbReference type="FunFam" id="3.40.47.10:FF:000009">
    <property type="entry name" value="3-oxoacyl-[acyl-carrier-protein] synthase 2"/>
    <property type="match status" value="1"/>
</dbReference>
<dbReference type="PANTHER" id="PTHR11712:SF336">
    <property type="entry name" value="3-OXOACYL-[ACYL-CARRIER-PROTEIN] SYNTHASE, MITOCHONDRIAL"/>
    <property type="match status" value="1"/>
</dbReference>
<dbReference type="InterPro" id="IPR014031">
    <property type="entry name" value="Ketoacyl_synth_C"/>
</dbReference>
<dbReference type="Pfam" id="PF00109">
    <property type="entry name" value="ketoacyl-synt"/>
    <property type="match status" value="1"/>
</dbReference>
<evidence type="ECO:0000256" key="8">
    <source>
        <dbReference type="ARBA" id="ARBA00023098"/>
    </source>
</evidence>
<keyword evidence="7" id="KW-0276">Fatty acid metabolism</keyword>
<evidence type="ECO:0000313" key="18">
    <source>
        <dbReference type="EMBL" id="QKG84651.1"/>
    </source>
</evidence>
<evidence type="ECO:0000256" key="14">
    <source>
        <dbReference type="PIRNR" id="PIRNR000447"/>
    </source>
</evidence>
<evidence type="ECO:0000256" key="3">
    <source>
        <dbReference type="ARBA" id="ARBA00012356"/>
    </source>
</evidence>
<keyword evidence="8" id="KW-0443">Lipid metabolism</keyword>
<dbReference type="UniPathway" id="UPA00094"/>
<feature type="domain" description="Ketosynthase family 3 (KS3)" evidence="17">
    <location>
        <begin position="2"/>
        <end position="411"/>
    </location>
</feature>
<dbReference type="Proteomes" id="UP000503088">
    <property type="component" value="Chromosome"/>
</dbReference>
<evidence type="ECO:0000256" key="11">
    <source>
        <dbReference type="ARBA" id="ARBA00024006"/>
    </source>
</evidence>
<dbReference type="KEGG" id="kpul:GXN76_09280"/>
<name>A0A7D4BQ70_9BACL</name>
<evidence type="ECO:0000256" key="16">
    <source>
        <dbReference type="RuleBase" id="RU003694"/>
    </source>
</evidence>
<keyword evidence="10 14" id="KW-0012">Acyltransferase</keyword>
<dbReference type="InterPro" id="IPR017568">
    <property type="entry name" value="3-oxoacyl-ACP_synth-2"/>
</dbReference>
<dbReference type="Pfam" id="PF02801">
    <property type="entry name" value="Ketoacyl-synt_C"/>
    <property type="match status" value="1"/>
</dbReference>
<evidence type="ECO:0000259" key="17">
    <source>
        <dbReference type="PROSITE" id="PS52004"/>
    </source>
</evidence>
<dbReference type="EC" id="2.3.1.179" evidence="3 14"/>
<dbReference type="NCBIfam" id="NF004970">
    <property type="entry name" value="PRK06333.1"/>
    <property type="match status" value="1"/>
</dbReference>
<dbReference type="PIRSF" id="PIRSF000447">
    <property type="entry name" value="KAS_II"/>
    <property type="match status" value="1"/>
</dbReference>
<evidence type="ECO:0000256" key="13">
    <source>
        <dbReference type="ARBA" id="ARBA00047659"/>
    </source>
</evidence>
<keyword evidence="9 14" id="KW-0275">Fatty acid biosynthesis</keyword>
<evidence type="ECO:0000256" key="2">
    <source>
        <dbReference type="ARBA" id="ARBA00008467"/>
    </source>
</evidence>
<dbReference type="GO" id="GO:0005829">
    <property type="term" value="C:cytosol"/>
    <property type="evidence" value="ECO:0007669"/>
    <property type="project" value="TreeGrafter"/>
</dbReference>
<evidence type="ECO:0000256" key="4">
    <source>
        <dbReference type="ARBA" id="ARBA00014657"/>
    </source>
</evidence>